<feature type="domain" description="Heparinase II/III-like C-terminal" evidence="5">
    <location>
        <begin position="320"/>
        <end position="524"/>
    </location>
</feature>
<dbReference type="AlphaFoldDB" id="A0A1L3FB51"/>
<dbReference type="PANTHER" id="PTHR39210">
    <property type="entry name" value="HEPARIN-SULFATE LYASE"/>
    <property type="match status" value="1"/>
</dbReference>
<dbReference type="OrthoDB" id="9763014at2"/>
<evidence type="ECO:0000256" key="1">
    <source>
        <dbReference type="ARBA" id="ARBA00004418"/>
    </source>
</evidence>
<evidence type="ECO:0000256" key="4">
    <source>
        <dbReference type="ARBA" id="ARBA00023239"/>
    </source>
</evidence>
<gene>
    <name evidence="7" type="ORF">BKD09_19580</name>
</gene>
<dbReference type="EMBL" id="CP017637">
    <property type="protein sequence ID" value="APG10531.1"/>
    <property type="molecule type" value="Genomic_DNA"/>
</dbReference>
<keyword evidence="2" id="KW-0732">Signal</keyword>
<dbReference type="Gene3D" id="2.70.98.70">
    <property type="match status" value="1"/>
</dbReference>
<proteinExistence type="predicted"/>
<evidence type="ECO:0000256" key="3">
    <source>
        <dbReference type="ARBA" id="ARBA00022764"/>
    </source>
</evidence>
<evidence type="ECO:0000259" key="6">
    <source>
        <dbReference type="Pfam" id="PF16889"/>
    </source>
</evidence>
<dbReference type="GO" id="GO:0042597">
    <property type="term" value="C:periplasmic space"/>
    <property type="evidence" value="ECO:0007669"/>
    <property type="project" value="UniProtKB-SubCell"/>
</dbReference>
<dbReference type="SUPFAM" id="SSF48230">
    <property type="entry name" value="Chondroitin AC/alginate lyase"/>
    <property type="match status" value="1"/>
</dbReference>
<dbReference type="InterPro" id="IPR012480">
    <property type="entry name" value="Hepar_II_III_C"/>
</dbReference>
<reference evidence="7 8" key="1">
    <citation type="submission" date="2016-11" db="EMBL/GenBank/DDBJ databases">
        <title>Complete Genome Sequence of Bradyrhizobium sp. strain J5, an isolated from soybean nodule in Hokkaido.</title>
        <authorList>
            <person name="Kanehara K."/>
        </authorList>
    </citation>
    <scope>NUCLEOTIDE SEQUENCE [LARGE SCALE GENOMIC DNA]</scope>
    <source>
        <strain evidence="7 8">J5</strain>
    </source>
</reference>
<comment type="subcellular location">
    <subcellularLocation>
        <location evidence="1">Periplasm</location>
    </subcellularLocation>
</comment>
<accession>A0A1L3FB51</accession>
<protein>
    <submittedName>
        <fullName evidence="7">Uncharacterized protein</fullName>
    </submittedName>
</protein>
<evidence type="ECO:0000259" key="5">
    <source>
        <dbReference type="Pfam" id="PF07940"/>
    </source>
</evidence>
<sequence>MFGKRWGDPARLVRTVRHLRSEQIINRVRRRILPPSIAHGPAPGLRTPTARWRNAAGRPATMVSPRRFRILGQVAELLDGAGWNNPAMPKLWLYNLHYFDDLRAEASEARASWHRDLINAWIAENRPMTGNGWEPYPISLRIVNWVAWALAGNDLGSAVRDSLATQARALNSSLEYHLLGNHLLANAKALVFAGCYFSGVEADRWRRTGLDLLQREWREQVLSDGGHFELSPMYHAILLEDVLDLIQLSRIYPRELAEAAAQWPALAARMLAWLGEMVHPDGEIAFFNDAALGIARTYGQLADYGESLHVLRSADDTTGRLADSGYVRLRSGPWLAILDAAEVGPSYLPGHAHADTLSLEVSFGDRRLITNSGTSSYAHDAIRDEERSTGAHATVEIDAENSTEVWASFRVGRRAHPFGRSVSVTGHIQSASASHDGYRWLPGRPVHCRSVTVSPTSLVVRDRVTGEGSHAIIGRFPLHPLVGRICPDGQGWSIEVPGEPRLRVSARGASQFLLNDGYYAPSFGQRILRPVLAWSYTGGLPMEVETRFEL</sequence>
<dbReference type="Pfam" id="PF07940">
    <property type="entry name" value="Hepar_II_III_C"/>
    <property type="match status" value="1"/>
</dbReference>
<dbReference type="Gene3D" id="1.50.10.100">
    <property type="entry name" value="Chondroitin AC/alginate lyase"/>
    <property type="match status" value="1"/>
</dbReference>
<feature type="domain" description="Heparin-sulfate lyase N-terminal" evidence="6">
    <location>
        <begin position="164"/>
        <end position="292"/>
    </location>
</feature>
<dbReference type="InterPro" id="IPR031680">
    <property type="entry name" value="Hepar_II_III_N"/>
</dbReference>
<dbReference type="InterPro" id="IPR008929">
    <property type="entry name" value="Chondroitin_lyas"/>
</dbReference>
<evidence type="ECO:0000313" key="8">
    <source>
        <dbReference type="Proteomes" id="UP000181962"/>
    </source>
</evidence>
<evidence type="ECO:0000313" key="7">
    <source>
        <dbReference type="EMBL" id="APG10531.1"/>
    </source>
</evidence>
<dbReference type="PANTHER" id="PTHR39210:SF1">
    <property type="entry name" value="HEPARIN-SULFATE LYASE"/>
    <property type="match status" value="1"/>
</dbReference>
<organism evidence="7 8">
    <name type="scientific">Bradyrhizobium japonicum</name>
    <dbReference type="NCBI Taxonomy" id="375"/>
    <lineage>
        <taxon>Bacteria</taxon>
        <taxon>Pseudomonadati</taxon>
        <taxon>Pseudomonadota</taxon>
        <taxon>Alphaproteobacteria</taxon>
        <taxon>Hyphomicrobiales</taxon>
        <taxon>Nitrobacteraceae</taxon>
        <taxon>Bradyrhizobium</taxon>
    </lineage>
</organism>
<keyword evidence="3" id="KW-0574">Periplasm</keyword>
<evidence type="ECO:0000256" key="2">
    <source>
        <dbReference type="ARBA" id="ARBA00022729"/>
    </source>
</evidence>
<dbReference type="Pfam" id="PF16889">
    <property type="entry name" value="Hepar_II_III_N"/>
    <property type="match status" value="1"/>
</dbReference>
<name>A0A1L3FB51_BRAJP</name>
<dbReference type="Proteomes" id="UP000181962">
    <property type="component" value="Chromosome"/>
</dbReference>
<keyword evidence="4" id="KW-0456">Lyase</keyword>
<dbReference type="GO" id="GO:0016829">
    <property type="term" value="F:lyase activity"/>
    <property type="evidence" value="ECO:0007669"/>
    <property type="project" value="UniProtKB-KW"/>
</dbReference>